<evidence type="ECO:0000313" key="2">
    <source>
        <dbReference type="Proteomes" id="UP000621631"/>
    </source>
</evidence>
<keyword evidence="2" id="KW-1185">Reference proteome</keyword>
<sequence>MNKNHLVTLTEWKYWEVYEDHEWLGGAMSYLEYNAYEDTPSKEECDRICELESGEVVVKEK</sequence>
<comment type="caution">
    <text evidence="1">The sequence shown here is derived from an EMBL/GenBank/DDBJ whole genome shotgun (WGS) entry which is preliminary data.</text>
</comment>
<evidence type="ECO:0008006" key="3">
    <source>
        <dbReference type="Google" id="ProtNLM"/>
    </source>
</evidence>
<dbReference type="RefSeq" id="WP_189778417.1">
    <property type="nucleotide sequence ID" value="NZ_JACWEZ010000006.1"/>
</dbReference>
<accession>A0ABR7VRB3</accession>
<reference evidence="1 2" key="1">
    <citation type="submission" date="2020-09" db="EMBL/GenBank/DDBJ databases">
        <title>Draft Genome Sequences of Oil-Oxidizing Bacteria Halomonas titanicae, Marinobacter lutaoensis, and Virgibacillus halodenitrificans Isolated from Highly Saline Environments.</title>
        <authorList>
            <person name="Grouzdev D.S."/>
            <person name="Sokolova D.S."/>
            <person name="Semenova E.M."/>
            <person name="Borzenkov I.A."/>
            <person name="Bidzhieva S.K."/>
            <person name="Poltaraus A.B."/>
            <person name="Nazina T.N."/>
        </authorList>
    </citation>
    <scope>NUCLEOTIDE SEQUENCE [LARGE SCALE GENOMIC DNA]</scope>
    <source>
        <strain evidence="1 2">VKM B-3472D</strain>
    </source>
</reference>
<organism evidence="1 2">
    <name type="scientific">Virgibacillus halodenitrificans</name>
    <name type="common">Bacillus halodenitrificans</name>
    <dbReference type="NCBI Taxonomy" id="1482"/>
    <lineage>
        <taxon>Bacteria</taxon>
        <taxon>Bacillati</taxon>
        <taxon>Bacillota</taxon>
        <taxon>Bacilli</taxon>
        <taxon>Bacillales</taxon>
        <taxon>Bacillaceae</taxon>
        <taxon>Virgibacillus</taxon>
    </lineage>
</organism>
<dbReference type="EMBL" id="JACWEZ010000006">
    <property type="protein sequence ID" value="MBD1223307.1"/>
    <property type="molecule type" value="Genomic_DNA"/>
</dbReference>
<proteinExistence type="predicted"/>
<dbReference type="Proteomes" id="UP000621631">
    <property type="component" value="Unassembled WGS sequence"/>
</dbReference>
<gene>
    <name evidence="1" type="ORF">IC602_11935</name>
</gene>
<evidence type="ECO:0000313" key="1">
    <source>
        <dbReference type="EMBL" id="MBD1223307.1"/>
    </source>
</evidence>
<name>A0ABR7VRB3_VIRHA</name>
<protein>
    <recommendedName>
        <fullName evidence="3">XkdX family protein</fullName>
    </recommendedName>
</protein>